<name>A0A6B1D150_9CHLR</name>
<dbReference type="SUPFAM" id="SSF48452">
    <property type="entry name" value="TPR-like"/>
    <property type="match status" value="2"/>
</dbReference>
<dbReference type="Gene3D" id="1.10.530.10">
    <property type="match status" value="1"/>
</dbReference>
<proteinExistence type="predicted"/>
<gene>
    <name evidence="4" type="ORF">F4X14_01040</name>
</gene>
<dbReference type="Pfam" id="PF13174">
    <property type="entry name" value="TPR_6"/>
    <property type="match status" value="1"/>
</dbReference>
<dbReference type="SMART" id="SM00028">
    <property type="entry name" value="TPR"/>
    <property type="match status" value="4"/>
</dbReference>
<feature type="domain" description="Transglycosylase SLT" evidence="3">
    <location>
        <begin position="773"/>
        <end position="882"/>
    </location>
</feature>
<protein>
    <submittedName>
        <fullName evidence="4">Tetratricopeptide repeat protein</fullName>
    </submittedName>
</protein>
<evidence type="ECO:0000256" key="1">
    <source>
        <dbReference type="PROSITE-ProRule" id="PRU00339"/>
    </source>
</evidence>
<reference evidence="4" key="1">
    <citation type="submission" date="2019-09" db="EMBL/GenBank/DDBJ databases">
        <title>Characterisation of the sponge microbiome using genome-centric metagenomics.</title>
        <authorList>
            <person name="Engelberts J.P."/>
            <person name="Robbins S.J."/>
            <person name="De Goeij J.M."/>
            <person name="Aranda M."/>
            <person name="Bell S.C."/>
            <person name="Webster N.S."/>
        </authorList>
    </citation>
    <scope>NUCLEOTIDE SEQUENCE</scope>
    <source>
        <strain evidence="4">SB0661_bin_32</strain>
    </source>
</reference>
<dbReference type="Pfam" id="PF01464">
    <property type="entry name" value="SLT"/>
    <property type="match status" value="1"/>
</dbReference>
<dbReference type="Pfam" id="PF13432">
    <property type="entry name" value="TPR_16"/>
    <property type="match status" value="1"/>
</dbReference>
<dbReference type="InterPro" id="IPR011990">
    <property type="entry name" value="TPR-like_helical_dom_sf"/>
</dbReference>
<dbReference type="PANTHER" id="PTHR37423">
    <property type="entry name" value="SOLUBLE LYTIC MUREIN TRANSGLYCOSYLASE-RELATED"/>
    <property type="match status" value="1"/>
</dbReference>
<dbReference type="PANTHER" id="PTHR37423:SF5">
    <property type="entry name" value="SOLUBLE LYTIC MUREIN TRANSGLYCOSYLASE"/>
    <property type="match status" value="1"/>
</dbReference>
<sequence>MIFRRPSHRVASSSRAGAHFTATMASAALRKLQLRLTLSLSILALLVLLFGGCGNRSAAATATPIVIATDSSTGAATDTSTPAPVATSGPAATDPTPVPPQSAAAQANSSAPRQRATVEAFAAATPLQQAAWLHEDGDYSGEQRLLQALLADPQITHAQRQEARFQLALSFLADEQPASAFNVLEQISPQAGSQPGNDPFLSHTVFLRAETLARLGRNAEAVAAYEAFLQQHAEVTAVVAERIADAWLAAGDWQQAANALRRAANHAGRNWERVRLLDRVAGILEGNARWSQAAAVYDEILTATEHSEVERSRENEFDAILGYRIWRVHRAGYMYRAGMAYATAGDEGTAIARWRQALEEDPESNSAYQSLIQLVNREVLVDLFVRGQVDVYAEAYFPAVSAFERFLQESPQDERAGQAWLGLGRAHMGLGQWDEAIRALEQVMNWYPACACFGEAWLTRARLASAQGAPEAARRIYRTFARDHPDDPLAPEGLWQSALSAIRADRTLDIGSGSRSEATADFLVEAVADLLMLVDSFPDSPRAPDGLAVLGIGAFTYGHHGLAANSFERLLADYPDARSGTAAYWLGRARYALGEEDRARSLWQSLAAQAPETYYGVLAGLELALQGQPGQDLIPRMDAMAAASLPGDDGSRAFAANWLRMWHDASGTSDAGSSSHPALPIAIAADPALVGGTLLLELDLRAEGLKLLEQVYWRNRDDPAALFPLMVHLEELGANRLSISAAYRLIQLSEARHTADVPLFIQRVAYPRHYSRLVEKEATDFEIDPLLLYSLILQESLFEPPARSFAGAHGLTQIIPTTGAEIAQRLGYPNYSTGLLNRPFVNVRFGAYYLRWVQDYAHENPVAALAGYNAGPGNARNWFDRSAPDEALFIERIPYSETRLYLQRILTHYAHYLRIYGGY</sequence>
<dbReference type="CDD" id="cd13401">
    <property type="entry name" value="Slt70-like"/>
    <property type="match status" value="1"/>
</dbReference>
<dbReference type="InterPro" id="IPR019734">
    <property type="entry name" value="TPR_rpt"/>
</dbReference>
<feature type="compositionally biased region" description="Low complexity" evidence="2">
    <location>
        <begin position="101"/>
        <end position="116"/>
    </location>
</feature>
<evidence type="ECO:0000313" key="4">
    <source>
        <dbReference type="EMBL" id="MYC93530.1"/>
    </source>
</evidence>
<organism evidence="4">
    <name type="scientific">Caldilineaceae bacterium SB0661_bin_32</name>
    <dbReference type="NCBI Taxonomy" id="2605255"/>
    <lineage>
        <taxon>Bacteria</taxon>
        <taxon>Bacillati</taxon>
        <taxon>Chloroflexota</taxon>
        <taxon>Caldilineae</taxon>
        <taxon>Caldilineales</taxon>
        <taxon>Caldilineaceae</taxon>
    </lineage>
</organism>
<dbReference type="EMBL" id="VXMH01000007">
    <property type="protein sequence ID" value="MYC93530.1"/>
    <property type="molecule type" value="Genomic_DNA"/>
</dbReference>
<comment type="caution">
    <text evidence="4">The sequence shown here is derived from an EMBL/GenBank/DDBJ whole genome shotgun (WGS) entry which is preliminary data.</text>
</comment>
<feature type="compositionally biased region" description="Low complexity" evidence="2">
    <location>
        <begin position="72"/>
        <end position="84"/>
    </location>
</feature>
<feature type="repeat" description="TPR" evidence="1">
    <location>
        <begin position="417"/>
        <end position="450"/>
    </location>
</feature>
<dbReference type="PROSITE" id="PS50005">
    <property type="entry name" value="TPR"/>
    <property type="match status" value="2"/>
</dbReference>
<feature type="region of interest" description="Disordered" evidence="2">
    <location>
        <begin position="72"/>
        <end position="116"/>
    </location>
</feature>
<dbReference type="SUPFAM" id="SSF53955">
    <property type="entry name" value="Lysozyme-like"/>
    <property type="match status" value="1"/>
</dbReference>
<evidence type="ECO:0000256" key="2">
    <source>
        <dbReference type="SAM" id="MobiDB-lite"/>
    </source>
</evidence>
<feature type="repeat" description="TPR" evidence="1">
    <location>
        <begin position="331"/>
        <end position="364"/>
    </location>
</feature>
<dbReference type="InterPro" id="IPR023346">
    <property type="entry name" value="Lysozyme-like_dom_sf"/>
</dbReference>
<dbReference type="InterPro" id="IPR008258">
    <property type="entry name" value="Transglycosylase_SLT_dom_1"/>
</dbReference>
<dbReference type="AlphaFoldDB" id="A0A6B1D150"/>
<accession>A0A6B1D150</accession>
<evidence type="ECO:0000259" key="3">
    <source>
        <dbReference type="Pfam" id="PF01464"/>
    </source>
</evidence>
<dbReference type="Pfam" id="PF14559">
    <property type="entry name" value="TPR_19"/>
    <property type="match status" value="1"/>
</dbReference>
<dbReference type="Gene3D" id="1.25.40.10">
    <property type="entry name" value="Tetratricopeptide repeat domain"/>
    <property type="match status" value="4"/>
</dbReference>
<keyword evidence="1" id="KW-0802">TPR repeat</keyword>